<comment type="similarity">
    <text evidence="3">Belongs to the Ahb/Nir family.</text>
</comment>
<evidence type="ECO:0000259" key="8">
    <source>
        <dbReference type="Pfam" id="PF17805"/>
    </source>
</evidence>
<evidence type="ECO:0000256" key="7">
    <source>
        <dbReference type="ARBA" id="ARBA00048470"/>
    </source>
</evidence>
<dbReference type="RefSeq" id="WP_174626013.1">
    <property type="nucleotide sequence ID" value="NZ_CADCXN010000064.1"/>
</dbReference>
<sequence length="152" mass="17188">MMTPLHKQLLNDYQRNFPLSPTPYQDIATELGVSEIEVINALTELNETDVITRIGPVIPPNRIGVSTLAAMAVPEAQLHDIAQIVSAYPEVNHNYEREHRFNLWFVIIASGAGHLQQVIARIEQQTGYSVMSLPLVDDYFIDLSFRMDLHDC</sequence>
<evidence type="ECO:0000256" key="4">
    <source>
        <dbReference type="ARBA" id="ARBA00023465"/>
    </source>
</evidence>
<evidence type="ECO:0000259" key="9">
    <source>
        <dbReference type="Pfam" id="PF22451"/>
    </source>
</evidence>
<reference evidence="10 11" key="1">
    <citation type="submission" date="2020-02" db="EMBL/GenBank/DDBJ databases">
        <authorList>
            <person name="Hogendoorn C."/>
        </authorList>
    </citation>
    <scope>NUCLEOTIDE SEQUENCE [LARGE SCALE GENOMIC DNA]</scope>
    <source>
        <strain evidence="10">METHB21</strain>
    </source>
</reference>
<evidence type="ECO:0000256" key="3">
    <source>
        <dbReference type="ARBA" id="ARBA00023457"/>
    </source>
</evidence>
<dbReference type="Pfam" id="PF17805">
    <property type="entry name" value="AsnC_trans_reg2"/>
    <property type="match status" value="1"/>
</dbReference>
<dbReference type="EMBL" id="CADCXN010000064">
    <property type="protein sequence ID" value="CAA9891128.1"/>
    <property type="molecule type" value="Genomic_DNA"/>
</dbReference>
<dbReference type="Pfam" id="PF22451">
    <property type="entry name" value="NirdL-like_HTH"/>
    <property type="match status" value="1"/>
</dbReference>
<comment type="subunit">
    <text evidence="4">Probably forms a complex composed of NirD, NirL, NirG and NirH. All proteins are required for the total conversion of siroheme to didecarboxysiroheme.</text>
</comment>
<dbReference type="Gene3D" id="3.30.70.3460">
    <property type="match status" value="1"/>
</dbReference>
<comment type="pathway">
    <text evidence="2">Porphyrin-containing compound metabolism.</text>
</comment>
<evidence type="ECO:0000256" key="1">
    <source>
        <dbReference type="ARBA" id="ARBA00023239"/>
    </source>
</evidence>
<comment type="catalytic activity">
    <reaction evidence="7">
        <text>siroheme + 2 H(+) = 12,18-didecarboxysiroheme + 2 CO2</text>
        <dbReference type="Rhea" id="RHEA:19093"/>
        <dbReference type="ChEBI" id="CHEBI:15378"/>
        <dbReference type="ChEBI" id="CHEBI:16526"/>
        <dbReference type="ChEBI" id="CHEBI:60052"/>
        <dbReference type="ChEBI" id="CHEBI:140497"/>
        <dbReference type="EC" id="4.1.1.111"/>
    </reaction>
</comment>
<evidence type="ECO:0000313" key="11">
    <source>
        <dbReference type="Proteomes" id="UP000494216"/>
    </source>
</evidence>
<evidence type="ECO:0000313" key="10">
    <source>
        <dbReference type="EMBL" id="CAA9891128.1"/>
    </source>
</evidence>
<name>A0A8S0X1A8_9GAMM</name>
<feature type="domain" description="Siroheme decarboxylase NirL-like HTH" evidence="9">
    <location>
        <begin position="7"/>
        <end position="51"/>
    </location>
</feature>
<evidence type="ECO:0000256" key="6">
    <source>
        <dbReference type="ARBA" id="ARBA00045291"/>
    </source>
</evidence>
<dbReference type="Proteomes" id="UP000494216">
    <property type="component" value="Unassembled WGS sequence"/>
</dbReference>
<dbReference type="InterPro" id="IPR036388">
    <property type="entry name" value="WH-like_DNA-bd_sf"/>
</dbReference>
<accession>A0A8S0X1A8</accession>
<feature type="domain" description="Siroheme decarboxylase AsnC-like ligand binding" evidence="8">
    <location>
        <begin position="65"/>
        <end position="134"/>
    </location>
</feature>
<dbReference type="InterPro" id="IPR050684">
    <property type="entry name" value="HTH-Siroheme_Decarb"/>
</dbReference>
<dbReference type="Gene3D" id="1.10.10.10">
    <property type="entry name" value="Winged helix-like DNA-binding domain superfamily/Winged helix DNA-binding domain"/>
    <property type="match status" value="1"/>
</dbReference>
<organism evidence="10 11">
    <name type="scientific">Candidatus Methylobacter favarea</name>
    <dbReference type="NCBI Taxonomy" id="2707345"/>
    <lineage>
        <taxon>Bacteria</taxon>
        <taxon>Pseudomonadati</taxon>
        <taxon>Pseudomonadota</taxon>
        <taxon>Gammaproteobacteria</taxon>
        <taxon>Methylococcales</taxon>
        <taxon>Methylococcaceae</taxon>
        <taxon>Methylobacter</taxon>
    </lineage>
</organism>
<comment type="caution">
    <text evidence="10">The sequence shown here is derived from an EMBL/GenBank/DDBJ whole genome shotgun (WGS) entry which is preliminary data.</text>
</comment>
<dbReference type="InterPro" id="IPR040523">
    <property type="entry name" value="AsnC_trans_reg2"/>
</dbReference>
<dbReference type="EC" id="4.1.1.111" evidence="5"/>
<evidence type="ECO:0000256" key="5">
    <source>
        <dbReference type="ARBA" id="ARBA00023471"/>
    </source>
</evidence>
<dbReference type="PANTHER" id="PTHR43413:SF1">
    <property type="entry name" value="SIROHEME DECARBOXYLASE NIRL SUBUNIT"/>
    <property type="match status" value="1"/>
</dbReference>
<dbReference type="PANTHER" id="PTHR43413">
    <property type="entry name" value="TRANSCRIPTIONAL REGULATOR, ASNC FAMILY"/>
    <property type="match status" value="1"/>
</dbReference>
<comment type="function">
    <text evidence="6">Involved in heme d1 biosynthesis. Catalyzes the decarboxylation of siroheme into didecarboxysiroheme.</text>
</comment>
<dbReference type="GO" id="GO:0016829">
    <property type="term" value="F:lyase activity"/>
    <property type="evidence" value="ECO:0007669"/>
    <property type="project" value="UniProtKB-KW"/>
</dbReference>
<protein>
    <recommendedName>
        <fullName evidence="5">siroheme decarboxylase</fullName>
        <ecNumber evidence="5">4.1.1.111</ecNumber>
    </recommendedName>
</protein>
<dbReference type="InterPro" id="IPR053953">
    <property type="entry name" value="NirdL-like_HTH"/>
</dbReference>
<dbReference type="AlphaFoldDB" id="A0A8S0X1A8"/>
<keyword evidence="11" id="KW-1185">Reference proteome</keyword>
<proteinExistence type="inferred from homology"/>
<gene>
    <name evidence="10" type="primary">nirD</name>
    <name evidence="10" type="ORF">METHB2_350007</name>
</gene>
<keyword evidence="1" id="KW-0456">Lyase</keyword>
<evidence type="ECO:0000256" key="2">
    <source>
        <dbReference type="ARBA" id="ARBA00023444"/>
    </source>
</evidence>